<feature type="region of interest" description="Disordered" evidence="3">
    <location>
        <begin position="58"/>
        <end position="92"/>
    </location>
</feature>
<sequence>MAQTMTSPSVASALREHQASRSFRQRPANVTPLVLHAEDRDRDRVGREAWLRSPRSRISVPRSLPPTPLSCNTSSTHPHASSPTPSHLQSPGSTSGFDFWWEQIGSKVMRMLHDAEYSVEARARHELLLRKHIIPALGAAPHHQSAATDCKHSAVSAAAVTRFGAPIPRFDSFMCDDATPVELGLTWVNGKPNVRIAIEPLDEEQELLASNGSLNYRATWRLIHKLEEDGLGDFALFKTMTAEATTSSVQEAVAMRPLDQIEHHGNPQGEVASQFFIGWDLGHDGSAMIKAYIMPSARASELGVSNVTVADAALQAAGLRTCPAWQTLRSYVTGAANANVDAGLTASERPEVVILSVDCLAPVAVRAGQVPRLKVYLRYPTTDFDQIVRHLTMGRRCVDTGSPTLWRHVLSRAWRHLFDRDSDSQPELDSTSALDLTGGTLLYADFGARPQSEALTSKVYLPVRFAAASDEKVADGIERLIHCNDVEKGRYAAQIAALTGRSMRNKGIHNYVALGQKKDGRIDMSRP</sequence>
<protein>
    <submittedName>
        <fullName evidence="4">Aromatic prenyltransferase, DMATS type</fullName>
    </submittedName>
</protein>
<proteinExistence type="inferred from homology"/>
<feature type="compositionally biased region" description="Polar residues" evidence="3">
    <location>
        <begin position="1"/>
        <end position="10"/>
    </location>
</feature>
<dbReference type="CDD" id="cd13929">
    <property type="entry name" value="PT-DMATS_CymD"/>
    <property type="match status" value="1"/>
</dbReference>
<organism evidence="4 5">
    <name type="scientific">Ceraceosorus bombacis</name>
    <dbReference type="NCBI Taxonomy" id="401625"/>
    <lineage>
        <taxon>Eukaryota</taxon>
        <taxon>Fungi</taxon>
        <taxon>Dikarya</taxon>
        <taxon>Basidiomycota</taxon>
        <taxon>Ustilaginomycotina</taxon>
        <taxon>Exobasidiomycetes</taxon>
        <taxon>Ceraceosorales</taxon>
        <taxon>Ceraceosoraceae</taxon>
        <taxon>Ceraceosorus</taxon>
    </lineage>
</organism>
<dbReference type="Pfam" id="PF11991">
    <property type="entry name" value="Trp_DMAT"/>
    <property type="match status" value="1"/>
</dbReference>
<dbReference type="InterPro" id="IPR033964">
    <property type="entry name" value="ABBA"/>
</dbReference>
<comment type="similarity">
    <text evidence="1">Belongs to the tryptophan dimethylallyltransferase family.</text>
</comment>
<dbReference type="OrthoDB" id="3354387at2759"/>
<keyword evidence="5" id="KW-1185">Reference proteome</keyword>
<feature type="region of interest" description="Disordered" evidence="3">
    <location>
        <begin position="1"/>
        <end position="37"/>
    </location>
</feature>
<dbReference type="SFLD" id="SFLDS00036">
    <property type="entry name" value="Aromatic_Prenyltransferase"/>
    <property type="match status" value="1"/>
</dbReference>
<keyword evidence="2 4" id="KW-0808">Transferase</keyword>
<dbReference type="PANTHER" id="PTHR40627:SF4">
    <property type="entry name" value="PRENYLTRANSFERASE ASQH1-RELATED"/>
    <property type="match status" value="1"/>
</dbReference>
<feature type="compositionally biased region" description="Low complexity" evidence="3">
    <location>
        <begin position="73"/>
        <end position="87"/>
    </location>
</feature>
<dbReference type="GO" id="GO:0009820">
    <property type="term" value="P:alkaloid metabolic process"/>
    <property type="evidence" value="ECO:0007669"/>
    <property type="project" value="InterPro"/>
</dbReference>
<dbReference type="GO" id="GO:0016765">
    <property type="term" value="F:transferase activity, transferring alkyl or aryl (other than methyl) groups"/>
    <property type="evidence" value="ECO:0007669"/>
    <property type="project" value="InterPro"/>
</dbReference>
<name>A0A0P1BB99_9BASI</name>
<evidence type="ECO:0000313" key="4">
    <source>
        <dbReference type="EMBL" id="CEH12511.1"/>
    </source>
</evidence>
<evidence type="ECO:0000256" key="3">
    <source>
        <dbReference type="SAM" id="MobiDB-lite"/>
    </source>
</evidence>
<accession>A0A0P1BB99</accession>
<evidence type="ECO:0000313" key="5">
    <source>
        <dbReference type="Proteomes" id="UP000054845"/>
    </source>
</evidence>
<evidence type="ECO:0000256" key="1">
    <source>
        <dbReference type="ARBA" id="ARBA00010209"/>
    </source>
</evidence>
<dbReference type="InterPro" id="IPR017795">
    <property type="entry name" value="ABBA_NscD-like"/>
</dbReference>
<dbReference type="EMBL" id="CCYA01000152">
    <property type="protein sequence ID" value="CEH12511.1"/>
    <property type="molecule type" value="Genomic_DNA"/>
</dbReference>
<dbReference type="Proteomes" id="UP000054845">
    <property type="component" value="Unassembled WGS sequence"/>
</dbReference>
<dbReference type="AlphaFoldDB" id="A0A0P1BB99"/>
<evidence type="ECO:0000256" key="2">
    <source>
        <dbReference type="ARBA" id="ARBA00022679"/>
    </source>
</evidence>
<reference evidence="4 5" key="1">
    <citation type="submission" date="2014-09" db="EMBL/GenBank/DDBJ databases">
        <authorList>
            <person name="Magalhaes I.L.F."/>
            <person name="Oliveira U."/>
            <person name="Santos F.R."/>
            <person name="Vidigal T.H.D.A."/>
            <person name="Brescovit A.D."/>
            <person name="Santos A.J."/>
        </authorList>
    </citation>
    <scope>NUCLEOTIDE SEQUENCE [LARGE SCALE GENOMIC DNA]</scope>
</reference>
<dbReference type="PANTHER" id="PTHR40627">
    <property type="entry name" value="INDOLE PRENYLTRANSFERASE TDIB-RELATED"/>
    <property type="match status" value="1"/>
</dbReference>